<feature type="compositionally biased region" description="Polar residues" evidence="1">
    <location>
        <begin position="331"/>
        <end position="343"/>
    </location>
</feature>
<feature type="compositionally biased region" description="Polar residues" evidence="1">
    <location>
        <begin position="1324"/>
        <end position="1334"/>
    </location>
</feature>
<feature type="compositionally biased region" description="Low complexity" evidence="1">
    <location>
        <begin position="1379"/>
        <end position="1388"/>
    </location>
</feature>
<feature type="compositionally biased region" description="Low complexity" evidence="1">
    <location>
        <begin position="1512"/>
        <end position="1527"/>
    </location>
</feature>
<feature type="compositionally biased region" description="Polar residues" evidence="1">
    <location>
        <begin position="163"/>
        <end position="172"/>
    </location>
</feature>
<feature type="compositionally biased region" description="Polar residues" evidence="1">
    <location>
        <begin position="74"/>
        <end position="92"/>
    </location>
</feature>
<feature type="compositionally biased region" description="Low complexity" evidence="1">
    <location>
        <begin position="2628"/>
        <end position="2651"/>
    </location>
</feature>
<feature type="compositionally biased region" description="Low complexity" evidence="1">
    <location>
        <begin position="746"/>
        <end position="763"/>
    </location>
</feature>
<dbReference type="EMBL" id="JAQQWN010000008">
    <property type="protein sequence ID" value="KAK8070669.1"/>
    <property type="molecule type" value="Genomic_DNA"/>
</dbReference>
<feature type="compositionally biased region" description="Low complexity" evidence="1">
    <location>
        <begin position="2028"/>
        <end position="2040"/>
    </location>
</feature>
<feature type="compositionally biased region" description="Polar residues" evidence="1">
    <location>
        <begin position="1556"/>
        <end position="1575"/>
    </location>
</feature>
<feature type="compositionally biased region" description="Basic and acidic residues" evidence="1">
    <location>
        <begin position="1881"/>
        <end position="1897"/>
    </location>
</feature>
<feature type="compositionally biased region" description="Pro residues" evidence="1">
    <location>
        <begin position="2016"/>
        <end position="2027"/>
    </location>
</feature>
<feature type="compositionally biased region" description="Low complexity" evidence="1">
    <location>
        <begin position="2386"/>
        <end position="2397"/>
    </location>
</feature>
<feature type="region of interest" description="Disordered" evidence="1">
    <location>
        <begin position="37"/>
        <end position="353"/>
    </location>
</feature>
<gene>
    <name evidence="2" type="ORF">PG997_010872</name>
</gene>
<feature type="compositionally biased region" description="Polar residues" evidence="1">
    <location>
        <begin position="235"/>
        <end position="245"/>
    </location>
</feature>
<dbReference type="RefSeq" id="XP_066664477.1">
    <property type="nucleotide sequence ID" value="XM_066815187.1"/>
</dbReference>
<feature type="compositionally biased region" description="Polar residues" evidence="1">
    <location>
        <begin position="1850"/>
        <end position="1866"/>
    </location>
</feature>
<feature type="compositionally biased region" description="Polar residues" evidence="1">
    <location>
        <begin position="2850"/>
        <end position="2860"/>
    </location>
</feature>
<feature type="compositionally biased region" description="Low complexity" evidence="1">
    <location>
        <begin position="1215"/>
        <end position="1224"/>
    </location>
</feature>
<feature type="region of interest" description="Disordered" evidence="1">
    <location>
        <begin position="1"/>
        <end position="23"/>
    </location>
</feature>
<feature type="compositionally biased region" description="Low complexity" evidence="1">
    <location>
        <begin position="2464"/>
        <end position="2513"/>
    </location>
</feature>
<comment type="caution">
    <text evidence="2">The sequence shown here is derived from an EMBL/GenBank/DDBJ whole genome shotgun (WGS) entry which is preliminary data.</text>
</comment>
<feature type="region of interest" description="Disordered" evidence="1">
    <location>
        <begin position="392"/>
        <end position="672"/>
    </location>
</feature>
<feature type="compositionally biased region" description="Low complexity" evidence="1">
    <location>
        <begin position="1899"/>
        <end position="1911"/>
    </location>
</feature>
<feature type="compositionally biased region" description="Polar residues" evidence="1">
    <location>
        <begin position="13"/>
        <end position="23"/>
    </location>
</feature>
<feature type="compositionally biased region" description="Low complexity" evidence="1">
    <location>
        <begin position="1401"/>
        <end position="1420"/>
    </location>
</feature>
<organism evidence="2 3">
    <name type="scientific">Apiospora hydei</name>
    <dbReference type="NCBI Taxonomy" id="1337664"/>
    <lineage>
        <taxon>Eukaryota</taxon>
        <taxon>Fungi</taxon>
        <taxon>Dikarya</taxon>
        <taxon>Ascomycota</taxon>
        <taxon>Pezizomycotina</taxon>
        <taxon>Sordariomycetes</taxon>
        <taxon>Xylariomycetidae</taxon>
        <taxon>Amphisphaeriales</taxon>
        <taxon>Apiosporaceae</taxon>
        <taxon>Apiospora</taxon>
    </lineage>
</organism>
<feature type="region of interest" description="Disordered" evidence="1">
    <location>
        <begin position="2974"/>
        <end position="3084"/>
    </location>
</feature>
<feature type="region of interest" description="Disordered" evidence="1">
    <location>
        <begin position="2616"/>
        <end position="2950"/>
    </location>
</feature>
<feature type="compositionally biased region" description="Low complexity" evidence="1">
    <location>
        <begin position="3018"/>
        <end position="3033"/>
    </location>
</feature>
<feature type="compositionally biased region" description="Polar residues" evidence="1">
    <location>
        <begin position="2301"/>
        <end position="2332"/>
    </location>
</feature>
<feature type="compositionally biased region" description="Polar residues" evidence="1">
    <location>
        <begin position="2171"/>
        <end position="2191"/>
    </location>
</feature>
<feature type="compositionally biased region" description="Basic and acidic residues" evidence="1">
    <location>
        <begin position="288"/>
        <end position="301"/>
    </location>
</feature>
<feature type="region of interest" description="Disordered" evidence="1">
    <location>
        <begin position="1215"/>
        <end position="1236"/>
    </location>
</feature>
<feature type="compositionally biased region" description="Low complexity" evidence="1">
    <location>
        <begin position="211"/>
        <end position="228"/>
    </location>
</feature>
<feature type="compositionally biased region" description="Polar residues" evidence="1">
    <location>
        <begin position="2751"/>
        <end position="2760"/>
    </location>
</feature>
<feature type="compositionally biased region" description="Basic and acidic residues" evidence="1">
    <location>
        <begin position="255"/>
        <end position="267"/>
    </location>
</feature>
<feature type="compositionally biased region" description="Low complexity" evidence="1">
    <location>
        <begin position="1129"/>
        <end position="1150"/>
    </location>
</feature>
<feature type="compositionally biased region" description="Polar residues" evidence="1">
    <location>
        <begin position="1629"/>
        <end position="1638"/>
    </location>
</feature>
<feature type="compositionally biased region" description="Polar residues" evidence="1">
    <location>
        <begin position="1706"/>
        <end position="1722"/>
    </location>
</feature>
<feature type="compositionally biased region" description="Low complexity" evidence="1">
    <location>
        <begin position="2523"/>
        <end position="2536"/>
    </location>
</feature>
<feature type="region of interest" description="Disordered" evidence="1">
    <location>
        <begin position="937"/>
        <end position="956"/>
    </location>
</feature>
<sequence>MDGTYGNVYHQGRTASPITPSAYQTNINRTKTRKWVEAKVQSYDGDDWGDDYDDEEPEEPPPPSKPTGLRQPGQGASESTPVTSPYGQTPTPHTIGPRAMPMPSHVRKASTGLRTPSGAPQLHVQTQQHQTDFPNEQHYTSSSADTSSLPSIANSFPQPPGMSRQNPPNATYSARAEQPGPVMSPTAQTRGRATSSSQASDMPDPADISRPRSGSRPGSSSGSGSARPWMDERTNSPGQAANTSGKPLPFVRPADIYRRMEEEKQRTSLDSSRPSMDSNDGNAMRSPTGERRRPSFERDDPLSDASRGLKTTLAPVAERRSEYGMDRLMSGPNNDTADTSRALSPTGGAKGDYITEEQSRLNKLELQSSRRLSVSPQLPDLTRMSGFGEDFFGASHSAATTEEQPQYFAADPDPITGPRGLSTTETSASDQPHRAPSLIEGPALAASRDTEDPTTQRAPNFPAEANTASTSGGFGGTHNQTASGTPKAPRPSIPGGWVSETTNIGSEAPTPMETPDFRTRQLSPPQEEVSPVAESAEDLLPTTAVKQAQPVDATPKMTPQHDGFGGATGKHDQDVAEEVAPTGPPSHATPMSLPPLQTSAPEALSGIQRENTSNSASTTSQPEPSPSQFIPTAPLNPRRGETAEGEFAPTMPPRNLTMSSIETASPNENDRLRDDIMKSLNATPIHSTGAGGLLGPSSGSLDIAISAAVADQTRVLPNEPQSNTTRAPTFKRRFSWEGGPEEVSDPAKSSTSSPSAPTAPTPAVHIDADNDGTVSHQVSLVSSRGPEGLGIAGLEPPSPVSIISNRRRSLASPGMDNTKRLSLADEKSLMEEASQPPSPPHAQHPALSQVPAAEGPTDEDTAAPPAASGPTSLNQPKIMAWREILSLPTLPMRAEKFEEARGQYAEMDSGLSNWLLHMQDQANGVNAAGSETDLALAGLSGPGQSPTSAGGPASAHQPYYQQYLNASNPNVTSASQQGLGRQPSGSIGQQFGASHNQVGTKGKELLQAAAGFANKGTRTGIKSGMKLFNKGKSRFRAGTTGGGDKALQASGQALDTPPTQPSTAVPRKRNEHRTSSGFSVWRWRRESSSQLNPTSTTAGTTAAPSSTRLHWRPRRLHADADAPRLGHGAQQDQQQRQQQQHQPTAAPLQQGGRHTHSRSLPLLLQPHKSTPTTAVVPSAVAAAAPSAARANGKTRPARNSQFSLPFLSSISPFKSFSRSNQSSPWQPPSSVTPEAGILSAPGVISESDNRDRAAAGNDKACVQQAPLNSSGHPLGSIAAPTAAADAAPSLPSSSSPAFRGWDKRVYESDSHLPQLAPPAPISKFQPTWDSSTGTPLLEEEGFDLDPPFAGGHRPETLLRRAPASATAERTTHAGPESMAAPMAATFAADPQHPAADPYIQQPPYQHHQQQQQQQQQSRQSPAPPSRQTSFGLPSIPRTTSFGWGSKKSSTEDDRRGPSPGGCSDERSPPPPPIDPDTSGEEDAFSPDSRGASPIDNIPQSAPGQQPYYGHISARAPSSPSKPPASMSHHIAGQLAPNSPVANGYGPGPFQHAVNGSDGSVLNASRNSPHMPSGSQHPAMGRGSPSLSQPGQMPRQTTSPLMQGQPFMSSLKPGGVSTGNPVNQLPPSPRWNLQESQLTEPLAPRKTHSPQPRYDPSLDKETGVRSHVSSAPSQPPQRMRNSGLPPVAAQKYPGLFPAGASNHPPIQFSQAPRQDQIQATSGPRQDAIAFSKPIANEFQPGDYNDLRRSPSLSKEIGGKFNGRGSTDGAAGSIRSDDVSENSDVVGFDPSEQARRVSMQSPQNPPAMNGNQPHSHPMQHFRSVSEHVGGPDGGSHEEKKKKPFFGGVKKPQSSFSVVNSDPFSTKNDPQPGKAHGRGGARKRLSELKDIFKNNGHDEDQLANPSAPQAQAQAGRPSMSDPPRPQEGAQMPLLHQQPGRPGQPGPGPGPGPSQLGPGGRQSMQEPARQPAGGMQHGSMQPPNNVDESLKKPSGGFLGLFNNRPGSRSTHGPPALAGQPMPPQGQSPPQPGQQQSRPGQMPQPVQGPTFDTMMTGAGQFRSPQQQSSPPLGGRNSQGFVQMPVQAGQRPKMITIPGGSGQGSPNRTRASTLPGPEGAMNTQQPQQGVVAPNRQGAVLPQQQASRDDRPNLPSQRNSFAQDRPDEGELQRPSGDNEASNTSVNGSSHDTSGTASPPLSRKSSHERISIGGASMVPRNSPARKPVGSGPSRQDRDFSFSSANPPTVVTTQNAVPTAPTSRLHHVKSDSSVNIEPVEDHPALNDQPSLTHIGERGVFGHGRHPSIPTPSVLSVAHTQSPISQDGHSQQQLSPKPSTGFNVHAPNAAAPADRQQPTGPPRGSSPGLAPPPNPHAQTWGPQTPSRPGTTQGSAPQQQNPQQIQNQLRTQTGPAPSPGLEPPKPEHQKSTMSKFFGGSKKQQAALQPSNSSAQSKESTKDKLKSVFKRSSKVPEPNQQQQQRPQGPQQQVPMHMMQGGRGAPGQPMPMGMQRPPMGPNGSPQGPFPGPGQAPGPMQAGQGRGQMPPMQAGRGMFLPGQIPPQMLQQMQLQAGRGQQMPPHMMAGMLAGRGQAPPQQPMAGGRGQEPQYAQVPIPQGYQPVHGYGNTGGTAFSPHMYGQQFQGYPGPMQQQQQQQQFGPSPSNSPPPVQSPFGPAQPQFQGGMPMGMAQGPPQQQFAQAQGFPQGRPQLSPHHSQSPPPQQPMMHTPPPQGQQLGGPPADNQRRMISPESSQDLAPADPSSRVSSMSPQNDGGMPKPNLQHIATTLNAPQQSQQQQQQQQQQQPNPHIQHPGSPQNYPLPDSAATFSPVNPAAGHLPNPPAPAAESVHGSEPATERGNVSDISHTPSPRSGVNGPGVAMTHNIPLAEDRTQSASLSPDPSRAPHHQVSNPMMNINVGKANSQSSDMEDIYDATPRKMRSPTEEVPGPQQHPDSNNHAGVIGASAMGGAALGITAGAAAQGDMAHNGSYFVQPPNGGNYDVAAGGTPSIATESSTPAAPGDYPATPYDQSGAQQQQQPQSAAPAEPEEKILVDQPVELAAAPDDLDDGIPVMSATSYPGQEWNPYGYGEFGDFEG</sequence>
<evidence type="ECO:0000313" key="3">
    <source>
        <dbReference type="Proteomes" id="UP001433268"/>
    </source>
</evidence>
<feature type="compositionally biased region" description="Polar residues" evidence="1">
    <location>
        <begin position="2366"/>
        <end position="2385"/>
    </location>
</feature>
<feature type="compositionally biased region" description="Polar residues" evidence="1">
    <location>
        <begin position="656"/>
        <end position="667"/>
    </location>
</feature>
<feature type="compositionally biased region" description="Polar residues" evidence="1">
    <location>
        <begin position="185"/>
        <end position="200"/>
    </location>
</feature>
<proteinExistence type="predicted"/>
<feature type="region of interest" description="Disordered" evidence="1">
    <location>
        <begin position="713"/>
        <end position="770"/>
    </location>
</feature>
<dbReference type="GeneID" id="92048247"/>
<feature type="compositionally biased region" description="Polar residues" evidence="1">
    <location>
        <begin position="1974"/>
        <end position="1983"/>
    </location>
</feature>
<feature type="compositionally biased region" description="Acidic residues" evidence="1">
    <location>
        <begin position="44"/>
        <end position="59"/>
    </location>
</feature>
<feature type="region of interest" description="Disordered" evidence="1">
    <location>
        <begin position="2580"/>
        <end position="2599"/>
    </location>
</feature>
<feature type="compositionally biased region" description="Polar residues" evidence="1">
    <location>
        <begin position="2896"/>
        <end position="2914"/>
    </location>
</feature>
<feature type="compositionally biased region" description="Polar residues" evidence="1">
    <location>
        <begin position="2430"/>
        <end position="2446"/>
    </location>
</feature>
<feature type="compositionally biased region" description="Low complexity" evidence="1">
    <location>
        <begin position="1093"/>
        <end position="1107"/>
    </location>
</feature>
<feature type="region of interest" description="Disordered" evidence="1">
    <location>
        <begin position="1309"/>
        <end position="2536"/>
    </location>
</feature>
<feature type="compositionally biased region" description="Low complexity" evidence="1">
    <location>
        <begin position="615"/>
        <end position="628"/>
    </location>
</feature>
<feature type="compositionally biased region" description="Polar residues" evidence="1">
    <location>
        <begin position="466"/>
        <end position="484"/>
    </location>
</feature>
<keyword evidence="3" id="KW-1185">Reference proteome</keyword>
<feature type="compositionally biased region" description="Pro residues" evidence="1">
    <location>
        <begin position="2706"/>
        <end position="2720"/>
    </location>
</feature>
<feature type="compositionally biased region" description="Pro residues" evidence="1">
    <location>
        <begin position="1938"/>
        <end position="1948"/>
    </location>
</feature>
<feature type="compositionally biased region" description="Polar residues" evidence="1">
    <location>
        <begin position="1428"/>
        <end position="1442"/>
    </location>
</feature>
<feature type="compositionally biased region" description="Polar residues" evidence="1">
    <location>
        <begin position="1584"/>
        <end position="1607"/>
    </location>
</feature>
<feature type="compositionally biased region" description="Polar residues" evidence="1">
    <location>
        <begin position="2232"/>
        <end position="2253"/>
    </location>
</feature>
<name>A0ABR1VL56_9PEZI</name>
<feature type="region of interest" description="Disordered" evidence="1">
    <location>
        <begin position="828"/>
        <end position="875"/>
    </location>
</feature>
<feature type="compositionally biased region" description="Polar residues" evidence="1">
    <location>
        <begin position="421"/>
        <end position="430"/>
    </location>
</feature>
<feature type="compositionally biased region" description="Low complexity" evidence="1">
    <location>
        <begin position="2780"/>
        <end position="2793"/>
    </location>
</feature>
<feature type="region of interest" description="Disordered" evidence="1">
    <location>
        <begin position="1033"/>
        <end position="1156"/>
    </location>
</feature>
<feature type="compositionally biased region" description="Low complexity" evidence="1">
    <location>
        <begin position="2660"/>
        <end position="2705"/>
    </location>
</feature>
<dbReference type="Proteomes" id="UP001433268">
    <property type="component" value="Unassembled WGS sequence"/>
</dbReference>
<evidence type="ECO:0000256" key="1">
    <source>
        <dbReference type="SAM" id="MobiDB-lite"/>
    </source>
</evidence>
<accession>A0ABR1VL56</accession>
<feature type="compositionally biased region" description="Low complexity" evidence="1">
    <location>
        <begin position="141"/>
        <end position="151"/>
    </location>
</feature>
<feature type="compositionally biased region" description="Polar residues" evidence="1">
    <location>
        <begin position="268"/>
        <end position="281"/>
    </location>
</feature>
<feature type="compositionally biased region" description="Polar residues" evidence="1">
    <location>
        <begin position="123"/>
        <end position="140"/>
    </location>
</feature>
<protein>
    <submittedName>
        <fullName evidence="2">Uncharacterized protein</fullName>
    </submittedName>
</protein>
<evidence type="ECO:0000313" key="2">
    <source>
        <dbReference type="EMBL" id="KAK8070669.1"/>
    </source>
</evidence>
<reference evidence="2 3" key="1">
    <citation type="submission" date="2023-01" db="EMBL/GenBank/DDBJ databases">
        <title>Analysis of 21 Apiospora genomes using comparative genomics revels a genus with tremendous synthesis potential of carbohydrate active enzymes and secondary metabolites.</title>
        <authorList>
            <person name="Sorensen T."/>
        </authorList>
    </citation>
    <scope>NUCLEOTIDE SEQUENCE [LARGE SCALE GENOMIC DNA]</scope>
    <source>
        <strain evidence="2 3">CBS 114990</strain>
    </source>
</reference>